<comment type="similarity">
    <text evidence="8">Belongs to the SLX1 family.</text>
</comment>
<feature type="domain" description="GIY-YIG" evidence="10">
    <location>
        <begin position="16"/>
        <end position="98"/>
    </location>
</feature>
<evidence type="ECO:0000259" key="10">
    <source>
        <dbReference type="PROSITE" id="PS50164"/>
    </source>
</evidence>
<keyword evidence="5 8" id="KW-0233">DNA recombination</keyword>
<dbReference type="InterPro" id="IPR000305">
    <property type="entry name" value="GIY-YIG_endonuc"/>
</dbReference>
<evidence type="ECO:0000256" key="2">
    <source>
        <dbReference type="ARBA" id="ARBA00022759"/>
    </source>
</evidence>
<feature type="region of interest" description="Disordered" evidence="9">
    <location>
        <begin position="415"/>
        <end position="489"/>
    </location>
</feature>
<dbReference type="Pfam" id="PF01541">
    <property type="entry name" value="GIY-YIG"/>
    <property type="match status" value="1"/>
</dbReference>
<dbReference type="PANTHER" id="PTHR20208:SF10">
    <property type="entry name" value="STRUCTURE-SPECIFIC ENDONUCLEASE SUBUNIT SLX1"/>
    <property type="match status" value="1"/>
</dbReference>
<evidence type="ECO:0000256" key="4">
    <source>
        <dbReference type="ARBA" id="ARBA00022801"/>
    </source>
</evidence>
<keyword evidence="1 8" id="KW-0540">Nuclease</keyword>
<name>A0A4Q9MHE5_9APHY</name>
<dbReference type="CDD" id="cd10455">
    <property type="entry name" value="GIY-YIG_SLX1"/>
    <property type="match status" value="1"/>
</dbReference>
<dbReference type="Pfam" id="PF21202">
    <property type="entry name" value="SLX1_C"/>
    <property type="match status" value="1"/>
</dbReference>
<dbReference type="Gene3D" id="3.40.1440.10">
    <property type="entry name" value="GIY-YIG endonuclease"/>
    <property type="match status" value="1"/>
</dbReference>
<comment type="caution">
    <text evidence="8">Lacks conserved residue(s) required for the propagation of feature annotation.</text>
</comment>
<dbReference type="InterPro" id="IPR048749">
    <property type="entry name" value="SLX1_C"/>
</dbReference>
<feature type="region of interest" description="Disordered" evidence="9">
    <location>
        <begin position="512"/>
        <end position="579"/>
    </location>
</feature>
<dbReference type="PANTHER" id="PTHR20208">
    <property type="entry name" value="STRUCTURE-SPECIFIC ENDONUCLEASE SUBUNIT SLX1"/>
    <property type="match status" value="1"/>
</dbReference>
<dbReference type="InterPro" id="IPR013083">
    <property type="entry name" value="Znf_RING/FYVE/PHD"/>
</dbReference>
<protein>
    <recommendedName>
        <fullName evidence="10">GIY-YIG domain-containing protein</fullName>
    </recommendedName>
</protein>
<feature type="compositionally biased region" description="Polar residues" evidence="9">
    <location>
        <begin position="352"/>
        <end position="365"/>
    </location>
</feature>
<accession>A0A4Q9MHE5</accession>
<comment type="function">
    <text evidence="8">Catalytic subunit of the SLX1-SLX4 structure-specific endonuclease that resolves DNA secondary structures generated during DNA repair and recombination. Has endonuclease activity towards branched DNA substrates, introducing single-strand cuts in duplex DNA close to junctions with ss-DNA.</text>
</comment>
<evidence type="ECO:0000256" key="6">
    <source>
        <dbReference type="ARBA" id="ARBA00023204"/>
    </source>
</evidence>
<dbReference type="AlphaFoldDB" id="A0A4Q9MHE5"/>
<feature type="compositionally biased region" description="Basic and acidic residues" evidence="9">
    <location>
        <begin position="456"/>
        <end position="475"/>
    </location>
</feature>
<dbReference type="FunFam" id="3.40.1440.10:FF:000006">
    <property type="entry name" value="Structure-specific endonuclease subunit SLX1"/>
    <property type="match status" value="1"/>
</dbReference>
<keyword evidence="7 8" id="KW-0539">Nucleus</keyword>
<dbReference type="Proteomes" id="UP000292957">
    <property type="component" value="Unassembled WGS sequence"/>
</dbReference>
<evidence type="ECO:0000256" key="9">
    <source>
        <dbReference type="SAM" id="MobiDB-lite"/>
    </source>
</evidence>
<dbReference type="EMBL" id="ML143448">
    <property type="protein sequence ID" value="TBU26277.1"/>
    <property type="molecule type" value="Genomic_DNA"/>
</dbReference>
<dbReference type="PROSITE" id="PS50164">
    <property type="entry name" value="GIY_YIG"/>
    <property type="match status" value="1"/>
</dbReference>
<evidence type="ECO:0000256" key="1">
    <source>
        <dbReference type="ARBA" id="ARBA00022722"/>
    </source>
</evidence>
<evidence type="ECO:0000256" key="7">
    <source>
        <dbReference type="ARBA" id="ARBA00023242"/>
    </source>
</evidence>
<sequence length="579" mass="63717">MPRTTKSSLVDHRFPAFYACYLLKSVRTPRSTATYIGSTPSPPRRIRQHNGIISQGAWKTKQNRPWVMQMIVHGFPSKLAALQFEWAWQHPDISRHLRDNDGQAVFAHSRKLKFLRNNVKVARSMVSSHPYNTWPLSVKIFTAEAEKAWIIAGKANEMPPLPIGIEVATEFEGVDGKSGITGSGRTGPIDVTDAQFTSEQLRKASSIFVPGRDLRCSICHDAIQHDADPLTIALCLTSSCTAVSHLSCLSRQFLGREVASTSDIIPRGGKCDSCNAYILWGDVIRGCYRRLSGEATPELEQDVDDLDDGVEDRRGRLVGAFEDDEGATAPPIPSQSVAPLQTKKRTGARASLPSTSKATPFSTLSPHELSDERDHFDLCDISSDSSDEQDPDNELPQWHSFHPFKTVMAIQGSVPPKALSNHSRHQLRDGEDLSRPHAPSHTGAGHGTPPTEEAADAEKTSREKKSRGEHSREQVSKMSRKPYSPDTARTLAVDPLLTLLLVRETAANVVPDRVPSRPRARSNIDGTCAPSETAREASSKPNLRPFPDLPPLSQPQRITTGERRENGASDSEVVEMMSD</sequence>
<dbReference type="GO" id="GO:0008821">
    <property type="term" value="F:crossover junction DNA endonuclease activity"/>
    <property type="evidence" value="ECO:0007669"/>
    <property type="project" value="TreeGrafter"/>
</dbReference>
<keyword evidence="6 8" id="KW-0234">DNA repair</keyword>
<keyword evidence="4 8" id="KW-0378">Hydrolase</keyword>
<dbReference type="GO" id="GO:0033557">
    <property type="term" value="C:Slx1-Slx4 complex"/>
    <property type="evidence" value="ECO:0007669"/>
    <property type="project" value="UniProtKB-UniRule"/>
</dbReference>
<dbReference type="GO" id="GO:0000724">
    <property type="term" value="P:double-strand break repair via homologous recombination"/>
    <property type="evidence" value="ECO:0007669"/>
    <property type="project" value="TreeGrafter"/>
</dbReference>
<organism evidence="11">
    <name type="scientific">Dichomitus squalens</name>
    <dbReference type="NCBI Taxonomy" id="114155"/>
    <lineage>
        <taxon>Eukaryota</taxon>
        <taxon>Fungi</taxon>
        <taxon>Dikarya</taxon>
        <taxon>Basidiomycota</taxon>
        <taxon>Agaricomycotina</taxon>
        <taxon>Agaricomycetes</taxon>
        <taxon>Polyporales</taxon>
        <taxon>Polyporaceae</taxon>
        <taxon>Dichomitus</taxon>
    </lineage>
</organism>
<dbReference type="GO" id="GO:0017108">
    <property type="term" value="F:5'-flap endonuclease activity"/>
    <property type="evidence" value="ECO:0007669"/>
    <property type="project" value="InterPro"/>
</dbReference>
<proteinExistence type="inferred from homology"/>
<feature type="compositionally biased region" description="Basic and acidic residues" evidence="9">
    <location>
        <begin position="426"/>
        <end position="435"/>
    </location>
</feature>
<dbReference type="InterPro" id="IPR035901">
    <property type="entry name" value="GIY-YIG_endonuc_sf"/>
</dbReference>
<dbReference type="InterPro" id="IPR027520">
    <property type="entry name" value="Slx1"/>
</dbReference>
<feature type="region of interest" description="Disordered" evidence="9">
    <location>
        <begin position="320"/>
        <end position="398"/>
    </location>
</feature>
<dbReference type="OrthoDB" id="24645at2759"/>
<reference evidence="11" key="1">
    <citation type="submission" date="2019-01" db="EMBL/GenBank/DDBJ databases">
        <title>Draft genome sequences of three monokaryotic isolates of the white-rot basidiomycete fungus Dichomitus squalens.</title>
        <authorList>
            <consortium name="DOE Joint Genome Institute"/>
            <person name="Lopez S.C."/>
            <person name="Andreopoulos B."/>
            <person name="Pangilinan J."/>
            <person name="Lipzen A."/>
            <person name="Riley R."/>
            <person name="Ahrendt S."/>
            <person name="Ng V."/>
            <person name="Barry K."/>
            <person name="Daum C."/>
            <person name="Grigoriev I.V."/>
            <person name="Hilden K.S."/>
            <person name="Makela M.R."/>
            <person name="de Vries R.P."/>
        </authorList>
    </citation>
    <scope>NUCLEOTIDE SEQUENCE [LARGE SCALE GENOMIC DNA]</scope>
    <source>
        <strain evidence="11">OM18370.1</strain>
    </source>
</reference>
<comment type="subcellular location">
    <subcellularLocation>
        <location evidence="8">Nucleus</location>
    </subcellularLocation>
</comment>
<evidence type="ECO:0000313" key="11">
    <source>
        <dbReference type="EMBL" id="TBU26277.1"/>
    </source>
</evidence>
<dbReference type="Gene3D" id="3.30.40.10">
    <property type="entry name" value="Zinc/RING finger domain, C3HC4 (zinc finger)"/>
    <property type="match status" value="1"/>
</dbReference>
<dbReference type="InterPro" id="IPR050381">
    <property type="entry name" value="SLX1_endonuclease"/>
</dbReference>
<evidence type="ECO:0000256" key="3">
    <source>
        <dbReference type="ARBA" id="ARBA00022763"/>
    </source>
</evidence>
<gene>
    <name evidence="11" type="ORF">BD311DRAFT_726334</name>
</gene>
<keyword evidence="3 8" id="KW-0227">DNA damage</keyword>
<evidence type="ECO:0000256" key="5">
    <source>
        <dbReference type="ARBA" id="ARBA00023172"/>
    </source>
</evidence>
<dbReference type="HAMAP" id="MF_03100">
    <property type="entry name" value="Endonuc_su_Slx1"/>
    <property type="match status" value="1"/>
</dbReference>
<evidence type="ECO:0000256" key="8">
    <source>
        <dbReference type="HAMAP-Rule" id="MF_03100"/>
    </source>
</evidence>
<comment type="cofactor">
    <cofactor evidence="8">
        <name>a divalent metal cation</name>
        <dbReference type="ChEBI" id="CHEBI:60240"/>
    </cofactor>
</comment>
<feature type="compositionally biased region" description="Basic and acidic residues" evidence="9">
    <location>
        <begin position="368"/>
        <end position="378"/>
    </location>
</feature>
<comment type="subunit">
    <text evidence="8">Forms a heterodimer with SLX4.</text>
</comment>
<keyword evidence="2 8" id="KW-0255">Endonuclease</keyword>